<dbReference type="SUPFAM" id="SSF48498">
    <property type="entry name" value="Tetracyclin repressor-like, C-terminal domain"/>
    <property type="match status" value="1"/>
</dbReference>
<dbReference type="PROSITE" id="PS50977">
    <property type="entry name" value="HTH_TETR_2"/>
    <property type="match status" value="1"/>
</dbReference>
<evidence type="ECO:0000256" key="4">
    <source>
        <dbReference type="PROSITE-ProRule" id="PRU00335"/>
    </source>
</evidence>
<evidence type="ECO:0000313" key="7">
    <source>
        <dbReference type="Proteomes" id="UP000198280"/>
    </source>
</evidence>
<dbReference type="InterPro" id="IPR009057">
    <property type="entry name" value="Homeodomain-like_sf"/>
</dbReference>
<dbReference type="EMBL" id="FZOF01000034">
    <property type="protein sequence ID" value="SNT52773.1"/>
    <property type="molecule type" value="Genomic_DNA"/>
</dbReference>
<dbReference type="InterPro" id="IPR036271">
    <property type="entry name" value="Tet_transcr_reg_TetR-rel_C_sf"/>
</dbReference>
<protein>
    <submittedName>
        <fullName evidence="6">Transcriptional regulator, TetR family</fullName>
    </submittedName>
</protein>
<organism evidence="6 7">
    <name type="scientific">Actinacidiphila glaucinigra</name>
    <dbReference type="NCBI Taxonomy" id="235986"/>
    <lineage>
        <taxon>Bacteria</taxon>
        <taxon>Bacillati</taxon>
        <taxon>Actinomycetota</taxon>
        <taxon>Actinomycetes</taxon>
        <taxon>Kitasatosporales</taxon>
        <taxon>Streptomycetaceae</taxon>
        <taxon>Actinacidiphila</taxon>
    </lineage>
</organism>
<evidence type="ECO:0000256" key="2">
    <source>
        <dbReference type="ARBA" id="ARBA00023125"/>
    </source>
</evidence>
<dbReference type="Gene3D" id="1.10.357.10">
    <property type="entry name" value="Tetracycline Repressor, domain 2"/>
    <property type="match status" value="1"/>
</dbReference>
<evidence type="ECO:0000256" key="1">
    <source>
        <dbReference type="ARBA" id="ARBA00023015"/>
    </source>
</evidence>
<accession>A0A239NE48</accession>
<proteinExistence type="predicted"/>
<evidence type="ECO:0000259" key="5">
    <source>
        <dbReference type="PROSITE" id="PS50977"/>
    </source>
</evidence>
<keyword evidence="1" id="KW-0805">Transcription regulation</keyword>
<dbReference type="Proteomes" id="UP000198280">
    <property type="component" value="Unassembled WGS sequence"/>
</dbReference>
<dbReference type="PRINTS" id="PR00455">
    <property type="entry name" value="HTHTETR"/>
</dbReference>
<sequence length="207" mass="22446">MGRPRIRDYDELRRHLLDAAGRLLAEEGPQALSTRRVAQEVGASTTAVYNLFGDKAGLLQAMFLEGFARLADEFAGVSSDGDPEADLMALGHAYRAAARANPHLYDLMFGRPVAGFRPDEAALAQIQSTFETLTRAVARCMEAGRFAPADPYDVAVQLNALVHGLASLELRGALGTTVQAERHWRISLENTLRGCRQPSITDGPPQS</sequence>
<dbReference type="AlphaFoldDB" id="A0A239NE48"/>
<keyword evidence="7" id="KW-1185">Reference proteome</keyword>
<keyword evidence="3" id="KW-0804">Transcription</keyword>
<evidence type="ECO:0000313" key="6">
    <source>
        <dbReference type="EMBL" id="SNT52773.1"/>
    </source>
</evidence>
<dbReference type="GO" id="GO:0003700">
    <property type="term" value="F:DNA-binding transcription factor activity"/>
    <property type="evidence" value="ECO:0007669"/>
    <property type="project" value="TreeGrafter"/>
</dbReference>
<gene>
    <name evidence="6" type="ORF">SAMN05216252_13444</name>
</gene>
<dbReference type="InterPro" id="IPR050109">
    <property type="entry name" value="HTH-type_TetR-like_transc_reg"/>
</dbReference>
<feature type="domain" description="HTH tetR-type" evidence="5">
    <location>
        <begin position="10"/>
        <end position="70"/>
    </location>
</feature>
<reference evidence="6 7" key="1">
    <citation type="submission" date="2017-06" db="EMBL/GenBank/DDBJ databases">
        <authorList>
            <person name="Kim H.J."/>
            <person name="Triplett B.A."/>
        </authorList>
    </citation>
    <scope>NUCLEOTIDE SEQUENCE [LARGE SCALE GENOMIC DNA]</scope>
    <source>
        <strain evidence="6 7">CGMCC 4.1858</strain>
    </source>
</reference>
<dbReference type="PANTHER" id="PTHR30055:SF209">
    <property type="entry name" value="POSSIBLE TRANSCRIPTIONAL REGULATORY PROTEIN (PROBABLY TETR-FAMILY)"/>
    <property type="match status" value="1"/>
</dbReference>
<dbReference type="PANTHER" id="PTHR30055">
    <property type="entry name" value="HTH-TYPE TRANSCRIPTIONAL REGULATOR RUTR"/>
    <property type="match status" value="1"/>
</dbReference>
<dbReference type="RefSeq" id="WP_179280157.1">
    <property type="nucleotide sequence ID" value="NZ_FZOF01000034.1"/>
</dbReference>
<name>A0A239NE48_9ACTN</name>
<dbReference type="InterPro" id="IPR025996">
    <property type="entry name" value="MT1864/Rv1816-like_C"/>
</dbReference>
<dbReference type="Pfam" id="PF00440">
    <property type="entry name" value="TetR_N"/>
    <property type="match status" value="1"/>
</dbReference>
<dbReference type="SUPFAM" id="SSF46689">
    <property type="entry name" value="Homeodomain-like"/>
    <property type="match status" value="1"/>
</dbReference>
<keyword evidence="2 4" id="KW-0238">DNA-binding</keyword>
<evidence type="ECO:0000256" key="3">
    <source>
        <dbReference type="ARBA" id="ARBA00023163"/>
    </source>
</evidence>
<dbReference type="GO" id="GO:0000976">
    <property type="term" value="F:transcription cis-regulatory region binding"/>
    <property type="evidence" value="ECO:0007669"/>
    <property type="project" value="TreeGrafter"/>
</dbReference>
<dbReference type="Pfam" id="PF13305">
    <property type="entry name" value="TetR_C_33"/>
    <property type="match status" value="1"/>
</dbReference>
<feature type="DNA-binding region" description="H-T-H motif" evidence="4">
    <location>
        <begin position="33"/>
        <end position="52"/>
    </location>
</feature>
<dbReference type="InterPro" id="IPR001647">
    <property type="entry name" value="HTH_TetR"/>
</dbReference>